<evidence type="ECO:0000256" key="7">
    <source>
        <dbReference type="ARBA" id="ARBA00023242"/>
    </source>
</evidence>
<dbReference type="PANTHER" id="PTHR12809">
    <property type="entry name" value="MEDIATOR COMPLEX SUBUNIT"/>
    <property type="match status" value="1"/>
</dbReference>
<dbReference type="InterPro" id="IPR013947">
    <property type="entry name" value="Mediator_Med14"/>
</dbReference>
<comment type="similarity">
    <text evidence="2 9">Belongs to the Mediator complex subunit 14 family.</text>
</comment>
<dbReference type="GO" id="GO:0016592">
    <property type="term" value="C:mediator complex"/>
    <property type="evidence" value="ECO:0007669"/>
    <property type="project" value="UniProtKB-UniRule"/>
</dbReference>
<evidence type="ECO:0000256" key="9">
    <source>
        <dbReference type="RuleBase" id="RU365082"/>
    </source>
</evidence>
<comment type="caution">
    <text evidence="12">The sequence shown here is derived from an EMBL/GenBank/DDBJ whole genome shotgun (WGS) entry which is preliminary data.</text>
</comment>
<keyword evidence="4 9" id="KW-0805">Transcription regulation</keyword>
<evidence type="ECO:0000256" key="6">
    <source>
        <dbReference type="ARBA" id="ARBA00023163"/>
    </source>
</evidence>
<dbReference type="Proteomes" id="UP000738325">
    <property type="component" value="Unassembled WGS sequence"/>
</dbReference>
<sequence>MEPNGATKGVSLPTASAPPAASSASAPEVVPVLPQNMAGMVPLSAIIHRITNEAFADLTNLSELLPPLSDSDKKLHILEYALSKREQFIKLLVLTKWAKSANKFQQCQNIVGFLRHENELFTRAVGGLFETYRLFGRARVRNFDIPTAIDVLTTGTYQRMPSRIKQVYVEEERPSGTDMAATLEKLDDVIRMRLLCDELVPPPMKYTIGKGKAKFVVPNEFEVTLTVSGPGSPQEIPWRIVGINILVKPVGGSFQGLGTSLSEGQMRAITAFAQKEMESSNPANGSQFGTVAAPGSTVAPANQSLLRLYDYLHMLALQLLIELVYIQALNLLRSGWTDNRLRVEVNAARSVVRLVYWNSAPQSTQPPASAPAPKRRASASPSTPSSTQRDLLQGYTEHYLEIRIEERPGPKSKIPEGLAGALVDPKVLGYPKAYIKVVWSQVVKGVVAEQESDAVLELNPSNLRIEQLLLKAVNMHAGQVMQEFYDRLCSHIDNMKTQVEQMDGAYISKDDVQLTTLDFEEQQGATGTAGLSGPQALLVRLKCDRWIRVRIDVRTGRVVVREVGRTGEGIDPVIAAFQARLNESANNIVDALISLRFSMAIVELESQGILLGLQPYRRLALAKQDASQFGTNIHQLLFLQYPQHPQHYLVVGVMNQKFCVWLIEVEREVGGVWLTLKSIQTLQWQALKRWKAGIESDYSPKSTTVKKRKSVQFDIEDEEPQEAHSGDQLTIDGDVLSKLEALCRVRICLNAAKTQLREHGIAFHYLKPPPMTHDADAEQGHSSWAKMVPLLRLEPGSISTGVAEGLFLYVGAKLTGWWDSQRETCNFIVQAKFVPGTTPSGMASGPLDAGVHYAAKTGTLTFTYKARGMFVQQFKDDWEKIVRMLKIIRQLHAPTLSNPHIQFQTCHLHHVKLSYFGRYTLTLKWTPASAKEKRSSTGVLIPAAPRFRQGAYEIELSEVESGKAQVVNPHHRMKYFLQDMINSEGDLHSLMNTLVQTCSILEVLDRLESSVKEDSMGMKLLSVVPRAAHHVRVVYGSKYALDIRAYSRTHLSMFDASFPSESYGSSLPPPPAPAISPLLVTTGRLVPPTTKGHLHYGPIPNLQGVIGGIDVEKADGEYDELQSRIAATGVGMDGIIGTSGGGDKAGAVAVGRGVHQEAHDLLPLPNGLICSRSMSGRVLYRIAKHVEGLLQSS</sequence>
<dbReference type="OrthoDB" id="205099at2759"/>
<dbReference type="GO" id="GO:0006357">
    <property type="term" value="P:regulation of transcription by RNA polymerase II"/>
    <property type="evidence" value="ECO:0007669"/>
    <property type="project" value="InterPro"/>
</dbReference>
<evidence type="ECO:0000256" key="10">
    <source>
        <dbReference type="SAM" id="MobiDB-lite"/>
    </source>
</evidence>
<name>A0A9P6RDJ8_9FUNG</name>
<dbReference type="PANTHER" id="PTHR12809:SF2">
    <property type="entry name" value="MEDIATOR OF RNA POLYMERASE II TRANSCRIPTION SUBUNIT 14"/>
    <property type="match status" value="1"/>
</dbReference>
<evidence type="ECO:0000256" key="4">
    <source>
        <dbReference type="ARBA" id="ARBA00023015"/>
    </source>
</evidence>
<gene>
    <name evidence="12" type="primary">RGR1</name>
    <name evidence="12" type="ORF">BGZ99_006429</name>
</gene>
<evidence type="ECO:0000256" key="3">
    <source>
        <dbReference type="ARBA" id="ARBA00019619"/>
    </source>
</evidence>
<comment type="subunit">
    <text evidence="9">Component of the Mediator complex.</text>
</comment>
<dbReference type="GO" id="GO:0070847">
    <property type="term" value="C:core mediator complex"/>
    <property type="evidence" value="ECO:0007669"/>
    <property type="project" value="TreeGrafter"/>
</dbReference>
<keyword evidence="5 9" id="KW-0010">Activator</keyword>
<dbReference type="AlphaFoldDB" id="A0A9P6RDJ8"/>
<keyword evidence="6 9" id="KW-0804">Transcription</keyword>
<comment type="function">
    <text evidence="9">Component of the Mediator complex, a coactivator involved in the regulated transcription of nearly all RNA polymerase II-dependent genes. Mediator functions as a bridge to convey information from gene-specific regulatory proteins to the basal RNA polymerase II transcription machinery. Mediator is recruited to promoters by direct interactions with regulatory proteins and serves as a scaffold for the assembly of a functional preinitiation complex with RNA polymerase II and the general transcription factors.</text>
</comment>
<evidence type="ECO:0000256" key="5">
    <source>
        <dbReference type="ARBA" id="ARBA00023159"/>
    </source>
</evidence>
<evidence type="ECO:0000313" key="13">
    <source>
        <dbReference type="Proteomes" id="UP000738325"/>
    </source>
</evidence>
<dbReference type="Pfam" id="PF08638">
    <property type="entry name" value="Med14"/>
    <property type="match status" value="1"/>
</dbReference>
<proteinExistence type="inferred from homology"/>
<comment type="subcellular location">
    <subcellularLocation>
        <location evidence="1 9">Nucleus</location>
    </subcellularLocation>
</comment>
<feature type="compositionally biased region" description="Low complexity" evidence="10">
    <location>
        <begin position="378"/>
        <end position="387"/>
    </location>
</feature>
<dbReference type="GO" id="GO:0003712">
    <property type="term" value="F:transcription coregulator activity"/>
    <property type="evidence" value="ECO:0007669"/>
    <property type="project" value="UniProtKB-UniRule"/>
</dbReference>
<dbReference type="InterPro" id="IPR055122">
    <property type="entry name" value="Med14_N"/>
</dbReference>
<evidence type="ECO:0000259" key="11">
    <source>
        <dbReference type="Pfam" id="PF08638"/>
    </source>
</evidence>
<keyword evidence="13" id="KW-1185">Reference proteome</keyword>
<evidence type="ECO:0000256" key="8">
    <source>
        <dbReference type="ARBA" id="ARBA00032007"/>
    </source>
</evidence>
<feature type="region of interest" description="Disordered" evidence="10">
    <location>
        <begin position="362"/>
        <end position="390"/>
    </location>
</feature>
<organism evidence="12 13">
    <name type="scientific">Dissophora globulifera</name>
    <dbReference type="NCBI Taxonomy" id="979702"/>
    <lineage>
        <taxon>Eukaryota</taxon>
        <taxon>Fungi</taxon>
        <taxon>Fungi incertae sedis</taxon>
        <taxon>Mucoromycota</taxon>
        <taxon>Mortierellomycotina</taxon>
        <taxon>Mortierellomycetes</taxon>
        <taxon>Mortierellales</taxon>
        <taxon>Mortierellaceae</taxon>
        <taxon>Dissophora</taxon>
    </lineage>
</organism>
<keyword evidence="7 9" id="KW-0539">Nucleus</keyword>
<protein>
    <recommendedName>
        <fullName evidence="3 9">Mediator of RNA polymerase II transcription subunit 14</fullName>
    </recommendedName>
    <alternativeName>
        <fullName evidence="8 9">Mediator complex subunit 14</fullName>
    </alternativeName>
</protein>
<reference evidence="12" key="1">
    <citation type="journal article" date="2020" name="Fungal Divers.">
        <title>Resolving the Mortierellaceae phylogeny through synthesis of multi-gene phylogenetics and phylogenomics.</title>
        <authorList>
            <person name="Vandepol N."/>
            <person name="Liber J."/>
            <person name="Desiro A."/>
            <person name="Na H."/>
            <person name="Kennedy M."/>
            <person name="Barry K."/>
            <person name="Grigoriev I.V."/>
            <person name="Miller A.N."/>
            <person name="O'Donnell K."/>
            <person name="Stajich J.E."/>
            <person name="Bonito G."/>
        </authorList>
    </citation>
    <scope>NUCLEOTIDE SEQUENCE</scope>
    <source>
        <strain evidence="12">REB-010B</strain>
    </source>
</reference>
<feature type="compositionally biased region" description="Low complexity" evidence="10">
    <location>
        <begin position="10"/>
        <end position="20"/>
    </location>
</feature>
<feature type="domain" description="Mediator complex subunit MED14 N-terminal" evidence="11">
    <location>
        <begin position="40"/>
        <end position="228"/>
    </location>
</feature>
<evidence type="ECO:0000256" key="1">
    <source>
        <dbReference type="ARBA" id="ARBA00004123"/>
    </source>
</evidence>
<evidence type="ECO:0000256" key="2">
    <source>
        <dbReference type="ARBA" id="ARBA00007813"/>
    </source>
</evidence>
<dbReference type="EMBL" id="JAAAIP010000434">
    <property type="protein sequence ID" value="KAG0317244.1"/>
    <property type="molecule type" value="Genomic_DNA"/>
</dbReference>
<evidence type="ECO:0000313" key="12">
    <source>
        <dbReference type="EMBL" id="KAG0317244.1"/>
    </source>
</evidence>
<feature type="region of interest" description="Disordered" evidence="10">
    <location>
        <begin position="1"/>
        <end position="20"/>
    </location>
</feature>
<accession>A0A9P6RDJ8</accession>